<accession>A0A936YKP5</accession>
<dbReference type="InterPro" id="IPR036097">
    <property type="entry name" value="HisK_dim/P_sf"/>
</dbReference>
<evidence type="ECO:0000259" key="16">
    <source>
        <dbReference type="PROSITE" id="PS50110"/>
    </source>
</evidence>
<dbReference type="GO" id="GO:0000155">
    <property type="term" value="F:phosphorelay sensor kinase activity"/>
    <property type="evidence" value="ECO:0007669"/>
    <property type="project" value="InterPro"/>
</dbReference>
<dbReference type="CDD" id="cd00082">
    <property type="entry name" value="HisKA"/>
    <property type="match status" value="1"/>
</dbReference>
<evidence type="ECO:0000256" key="6">
    <source>
        <dbReference type="ARBA" id="ARBA00022692"/>
    </source>
</evidence>
<dbReference type="Pfam" id="PF00512">
    <property type="entry name" value="HisKA"/>
    <property type="match status" value="1"/>
</dbReference>
<evidence type="ECO:0000256" key="9">
    <source>
        <dbReference type="ARBA" id="ARBA00022840"/>
    </source>
</evidence>
<dbReference type="Gene3D" id="3.30.450.20">
    <property type="entry name" value="PAS domain"/>
    <property type="match status" value="3"/>
</dbReference>
<evidence type="ECO:0000256" key="13">
    <source>
        <dbReference type="PROSITE-ProRule" id="PRU00169"/>
    </source>
</evidence>
<evidence type="ECO:0000313" key="19">
    <source>
        <dbReference type="Proteomes" id="UP000633219"/>
    </source>
</evidence>
<evidence type="ECO:0000259" key="15">
    <source>
        <dbReference type="PROSITE" id="PS50109"/>
    </source>
</evidence>
<feature type="modified residue" description="4-aspartylphosphate" evidence="13">
    <location>
        <position position="1000"/>
    </location>
</feature>
<dbReference type="Pfam" id="PF12860">
    <property type="entry name" value="PAS_7"/>
    <property type="match status" value="1"/>
</dbReference>
<dbReference type="Pfam" id="PF00989">
    <property type="entry name" value="PAS"/>
    <property type="match status" value="1"/>
</dbReference>
<dbReference type="CDD" id="cd00130">
    <property type="entry name" value="PAS"/>
    <property type="match status" value="1"/>
</dbReference>
<keyword evidence="5" id="KW-0808">Transferase</keyword>
<dbReference type="GO" id="GO:0016020">
    <property type="term" value="C:membrane"/>
    <property type="evidence" value="ECO:0007669"/>
    <property type="project" value="UniProtKB-SubCell"/>
</dbReference>
<dbReference type="GO" id="GO:0005524">
    <property type="term" value="F:ATP binding"/>
    <property type="evidence" value="ECO:0007669"/>
    <property type="project" value="UniProtKB-KW"/>
</dbReference>
<evidence type="ECO:0000259" key="17">
    <source>
        <dbReference type="PROSITE" id="PS50112"/>
    </source>
</evidence>
<dbReference type="PRINTS" id="PR00344">
    <property type="entry name" value="BCTRLSENSOR"/>
</dbReference>
<dbReference type="GO" id="GO:0006355">
    <property type="term" value="P:regulation of DNA-templated transcription"/>
    <property type="evidence" value="ECO:0007669"/>
    <property type="project" value="InterPro"/>
</dbReference>
<dbReference type="InterPro" id="IPR011006">
    <property type="entry name" value="CheY-like_superfamily"/>
</dbReference>
<dbReference type="SMART" id="SM00448">
    <property type="entry name" value="REC"/>
    <property type="match status" value="2"/>
</dbReference>
<gene>
    <name evidence="18" type="ORF">JJB09_08670</name>
</gene>
<reference evidence="18" key="1">
    <citation type="submission" date="2021-01" db="EMBL/GenBank/DDBJ databases">
        <title>Rhizobium sp. strain KVB221 16S ribosomal RNA gene Genome sequencing and assembly.</title>
        <authorList>
            <person name="Kang M."/>
        </authorList>
    </citation>
    <scope>NUCLEOTIDE SEQUENCE</scope>
    <source>
        <strain evidence="18">KVB221</strain>
    </source>
</reference>
<protein>
    <recommendedName>
        <fullName evidence="3">histidine kinase</fullName>
        <ecNumber evidence="3">2.7.13.3</ecNumber>
    </recommendedName>
</protein>
<keyword evidence="7" id="KW-0547">Nucleotide-binding</keyword>
<dbReference type="SUPFAM" id="SSF55874">
    <property type="entry name" value="ATPase domain of HSP90 chaperone/DNA topoisomerase II/histidine kinase"/>
    <property type="match status" value="1"/>
</dbReference>
<dbReference type="Gene3D" id="3.30.565.10">
    <property type="entry name" value="Histidine kinase-like ATPase, C-terminal domain"/>
    <property type="match status" value="1"/>
</dbReference>
<dbReference type="CDD" id="cd16922">
    <property type="entry name" value="HATPase_EvgS-ArcB-TorS-like"/>
    <property type="match status" value="1"/>
</dbReference>
<dbReference type="SUPFAM" id="SSF55785">
    <property type="entry name" value="PYP-like sensor domain (PAS domain)"/>
    <property type="match status" value="2"/>
</dbReference>
<feature type="domain" description="Response regulatory" evidence="16">
    <location>
        <begin position="946"/>
        <end position="1067"/>
    </location>
</feature>
<dbReference type="InterPro" id="IPR004358">
    <property type="entry name" value="Sig_transdc_His_kin-like_C"/>
</dbReference>
<dbReference type="PROSITE" id="PS50109">
    <property type="entry name" value="HIS_KIN"/>
    <property type="match status" value="1"/>
</dbReference>
<keyword evidence="14" id="KW-0175">Coiled coil</keyword>
<evidence type="ECO:0000256" key="10">
    <source>
        <dbReference type="ARBA" id="ARBA00022989"/>
    </source>
</evidence>
<dbReference type="InterPro" id="IPR035965">
    <property type="entry name" value="PAS-like_dom_sf"/>
</dbReference>
<dbReference type="Gene3D" id="3.40.50.2300">
    <property type="match status" value="2"/>
</dbReference>
<keyword evidence="4 13" id="KW-0597">Phosphoprotein</keyword>
<dbReference type="Pfam" id="PF02518">
    <property type="entry name" value="HATPase_c"/>
    <property type="match status" value="1"/>
</dbReference>
<dbReference type="InterPro" id="IPR036890">
    <property type="entry name" value="HATPase_C_sf"/>
</dbReference>
<dbReference type="FunFam" id="1.10.287.130:FF:000004">
    <property type="entry name" value="Ethylene receptor 1"/>
    <property type="match status" value="1"/>
</dbReference>
<dbReference type="AlphaFoldDB" id="A0A936YKP5"/>
<keyword evidence="10" id="KW-1133">Transmembrane helix</keyword>
<dbReference type="PANTHER" id="PTHR45339">
    <property type="entry name" value="HYBRID SIGNAL TRANSDUCTION HISTIDINE KINASE J"/>
    <property type="match status" value="1"/>
</dbReference>
<dbReference type="PROSITE" id="PS50112">
    <property type="entry name" value="PAS"/>
    <property type="match status" value="1"/>
</dbReference>
<evidence type="ECO:0000256" key="4">
    <source>
        <dbReference type="ARBA" id="ARBA00022553"/>
    </source>
</evidence>
<feature type="domain" description="Response regulatory" evidence="16">
    <location>
        <begin position="1123"/>
        <end position="1241"/>
    </location>
</feature>
<dbReference type="FunFam" id="3.30.565.10:FF:000010">
    <property type="entry name" value="Sensor histidine kinase RcsC"/>
    <property type="match status" value="1"/>
</dbReference>
<dbReference type="CDD" id="cd00156">
    <property type="entry name" value="REC"/>
    <property type="match status" value="1"/>
</dbReference>
<keyword evidence="9" id="KW-0067">ATP-binding</keyword>
<dbReference type="InterPro" id="IPR005467">
    <property type="entry name" value="His_kinase_dom"/>
</dbReference>
<evidence type="ECO:0000256" key="12">
    <source>
        <dbReference type="ARBA" id="ARBA00023136"/>
    </source>
</evidence>
<dbReference type="SMART" id="SM00388">
    <property type="entry name" value="HisKA"/>
    <property type="match status" value="1"/>
</dbReference>
<keyword evidence="6" id="KW-0812">Transmembrane</keyword>
<name>A0A936YKP5_9HYPH</name>
<dbReference type="PROSITE" id="PS50110">
    <property type="entry name" value="RESPONSE_REGULATORY"/>
    <property type="match status" value="2"/>
</dbReference>
<dbReference type="Proteomes" id="UP000633219">
    <property type="component" value="Unassembled WGS sequence"/>
</dbReference>
<evidence type="ECO:0000313" key="18">
    <source>
        <dbReference type="EMBL" id="MBL0372100.1"/>
    </source>
</evidence>
<evidence type="ECO:0000256" key="3">
    <source>
        <dbReference type="ARBA" id="ARBA00012438"/>
    </source>
</evidence>
<dbReference type="InterPro" id="IPR000014">
    <property type="entry name" value="PAS"/>
</dbReference>
<dbReference type="InterPro" id="IPR013767">
    <property type="entry name" value="PAS_fold"/>
</dbReference>
<dbReference type="SMART" id="SM00091">
    <property type="entry name" value="PAS"/>
    <property type="match status" value="5"/>
</dbReference>
<sequence length="1254" mass="138790">MRVLIYYRDPLLDKICDRILELAEPAFIKNSELVYVAVNDAFSKLFNVSPSDLIGTGRSEREDIEALLDIEDKERACLVFGDEQASQFADPFGKGRFRIEMEKFVLGDGQTFLYSVFHPQDASRPVENPAKAVSTATQHDDTKAHEIAAVPAVALDRQQIDELLDELDVGLCVWNKERKLVYFNERLRTYYKGLIDDLYIGMHLRDGLAAAYDSLARRFPDEYSMAPDIRERRIDAKLAGYERERSSDYTQLANGSWLHTINRKQADGSIIGLRLDVTEMKNRETLLERHVEEVSLYRELLNRLPVAAFVRGPDQRLAFVNQAYSDLFGRSCDNLIGTDEFELLGSEAASIREINQDTLVNGSEYEREEELQVAHGRTVSTIVKTGRMVTGKGTPFLVGTIVDISTIRQRELLLQEANERAEAVRQDFENIISSVDVGLLVLDRDLNIQLMNEAYKKKIWGKENADQAGDMVGRPFEDLLCSHFRNDHRPEATASVEEYCAMRINEIRSGRIRPRETVLKSGKVVFYSGIPLSGGNFLLCNVDLTELRQRDYEVTQAHEAAARAYSLARNATETMPEGLMVIEGGRIAFVNNSLAKLLNVPEELLSSGGRWEDVFRATAIQNPQSDEAVVREGLERFAGALAAGKHVSYVFPLNEERWIHLEMRAGDNGQSVVMCSDETSVIRREAELKRLVAKAEAADRAKSEFLANMSLEIRTPMNGILGMAELLSKSPLDTRQKAFIDIIVKSGHTLMTVINDILDFSKLESGHMQLKYTSFDPAEAMEDVASLFAFKAAEKDVELIVKRSDCIPAAIMGDAGRFRQIVHNLVSNAVKFTERGHVSASIEAVDGGPGQHLLSITIEDTGIGIPADKLGSIFERFSQVEISSNRPDGTGLGLAIAQRLATILGGAISVHSTEGRGSTFTFSLPVQVAAEASRSRSLPKNVSGARVLIVDDHEVVRDHLLENVEEWGFDCVGAADAATAMSILEVAVDNGLSVDAVVIDCHMADMSGTEFAQAIRAKPGCENLAIVFLTARDIGEDEELKADIHAQAHLMKPVRTPLLRQTLIDVIRAARQRTNKANNSSIVSIRPQSIQRLPAPGGEVVSQGEPVDGPSVMQPEATVPRPYILVAEDNEVNQIFFRQILDGLAIDHRIVGNGKEALEAWQAAAPSLIFMDTSMPVLGGLDATMHIRASEAVTGGHTPIIGVITNRQEFEREHCMKAGMDDCLAKPMTPDRLEEKMIQWLGPRIQLKTGKATP</sequence>
<dbReference type="RefSeq" id="WP_201656139.1">
    <property type="nucleotide sequence ID" value="NZ_JAEQNC010000004.1"/>
</dbReference>
<feature type="domain" description="Histidine kinase" evidence="15">
    <location>
        <begin position="708"/>
        <end position="928"/>
    </location>
</feature>
<dbReference type="InterPro" id="IPR003594">
    <property type="entry name" value="HATPase_dom"/>
</dbReference>
<dbReference type="PANTHER" id="PTHR45339:SF1">
    <property type="entry name" value="HYBRID SIGNAL TRANSDUCTION HISTIDINE KINASE J"/>
    <property type="match status" value="1"/>
</dbReference>
<evidence type="ECO:0000256" key="5">
    <source>
        <dbReference type="ARBA" id="ARBA00022679"/>
    </source>
</evidence>
<comment type="caution">
    <text evidence="18">The sequence shown here is derived from an EMBL/GenBank/DDBJ whole genome shotgun (WGS) entry which is preliminary data.</text>
</comment>
<keyword evidence="12" id="KW-0472">Membrane</keyword>
<keyword evidence="11" id="KW-0902">Two-component regulatory system</keyword>
<dbReference type="InterPro" id="IPR001789">
    <property type="entry name" value="Sig_transdc_resp-reg_receiver"/>
</dbReference>
<dbReference type="CDD" id="cd17546">
    <property type="entry name" value="REC_hyHK_CKI1_RcsC-like"/>
    <property type="match status" value="1"/>
</dbReference>
<evidence type="ECO:0000256" key="14">
    <source>
        <dbReference type="SAM" id="Coils"/>
    </source>
</evidence>
<proteinExistence type="predicted"/>
<comment type="catalytic activity">
    <reaction evidence="1">
        <text>ATP + protein L-histidine = ADP + protein N-phospho-L-histidine.</text>
        <dbReference type="EC" id="2.7.13.3"/>
    </reaction>
</comment>
<dbReference type="Gene3D" id="1.10.287.130">
    <property type="match status" value="1"/>
</dbReference>
<organism evidence="18 19">
    <name type="scientific">Rhizobium setariae</name>
    <dbReference type="NCBI Taxonomy" id="2801340"/>
    <lineage>
        <taxon>Bacteria</taxon>
        <taxon>Pseudomonadati</taxon>
        <taxon>Pseudomonadota</taxon>
        <taxon>Alphaproteobacteria</taxon>
        <taxon>Hyphomicrobiales</taxon>
        <taxon>Rhizobiaceae</taxon>
        <taxon>Rhizobium/Agrobacterium group</taxon>
        <taxon>Rhizobium</taxon>
    </lineage>
</organism>
<feature type="domain" description="PAS" evidence="17">
    <location>
        <begin position="293"/>
        <end position="347"/>
    </location>
</feature>
<dbReference type="SUPFAM" id="SSF52172">
    <property type="entry name" value="CheY-like"/>
    <property type="match status" value="2"/>
</dbReference>
<dbReference type="SUPFAM" id="SSF47384">
    <property type="entry name" value="Homodimeric domain of signal transducing histidine kinase"/>
    <property type="match status" value="1"/>
</dbReference>
<feature type="modified residue" description="4-aspartylphosphate" evidence="13">
    <location>
        <position position="1172"/>
    </location>
</feature>
<dbReference type="Pfam" id="PF00072">
    <property type="entry name" value="Response_reg"/>
    <property type="match status" value="2"/>
</dbReference>
<dbReference type="EC" id="2.7.13.3" evidence="3"/>
<dbReference type="NCBIfam" id="TIGR00229">
    <property type="entry name" value="sensory_box"/>
    <property type="match status" value="1"/>
</dbReference>
<evidence type="ECO:0000256" key="11">
    <source>
        <dbReference type="ARBA" id="ARBA00023012"/>
    </source>
</evidence>
<evidence type="ECO:0000256" key="2">
    <source>
        <dbReference type="ARBA" id="ARBA00004370"/>
    </source>
</evidence>
<keyword evidence="19" id="KW-1185">Reference proteome</keyword>
<dbReference type="InterPro" id="IPR003661">
    <property type="entry name" value="HisK_dim/P_dom"/>
</dbReference>
<evidence type="ECO:0000256" key="8">
    <source>
        <dbReference type="ARBA" id="ARBA00022777"/>
    </source>
</evidence>
<keyword evidence="8" id="KW-0418">Kinase</keyword>
<evidence type="ECO:0000256" key="7">
    <source>
        <dbReference type="ARBA" id="ARBA00022741"/>
    </source>
</evidence>
<dbReference type="EMBL" id="JAEQNC010000004">
    <property type="protein sequence ID" value="MBL0372100.1"/>
    <property type="molecule type" value="Genomic_DNA"/>
</dbReference>
<comment type="subcellular location">
    <subcellularLocation>
        <location evidence="2">Membrane</location>
    </subcellularLocation>
</comment>
<feature type="coiled-coil region" evidence="14">
    <location>
        <begin position="407"/>
        <end position="434"/>
    </location>
</feature>
<dbReference type="SMART" id="SM00387">
    <property type="entry name" value="HATPase_c"/>
    <property type="match status" value="1"/>
</dbReference>
<evidence type="ECO:0000256" key="1">
    <source>
        <dbReference type="ARBA" id="ARBA00000085"/>
    </source>
</evidence>